<evidence type="ECO:0000313" key="2">
    <source>
        <dbReference type="EMBL" id="CAA9500076.1"/>
    </source>
</evidence>
<name>A0A6J4SIP5_9ACTN</name>
<proteinExistence type="predicted"/>
<gene>
    <name evidence="2" type="ORF">AVDCRST_MAG17-1319</name>
</gene>
<keyword evidence="1" id="KW-0472">Membrane</keyword>
<protein>
    <recommendedName>
        <fullName evidence="3">DUF1440 domain-containing protein</fullName>
    </recommendedName>
</protein>
<evidence type="ECO:0000256" key="1">
    <source>
        <dbReference type="SAM" id="Phobius"/>
    </source>
</evidence>
<keyword evidence="1" id="KW-0812">Transmembrane</keyword>
<sequence length="156" mass="16883">MFTPTPDSVPRTMANGTLAGVVGVIAMTAFQRLVEMPLTGREESYAPATLLEKVLPIAPKRGRARRRLNYAAHFGVGLTWGVSHALIARKGSLRGQRAVVTVFGVIYPGDVVGNAALGLDEPWKWSLQDWTVDIGDKLLLAEVVGLTFDRLRGDAN</sequence>
<reference evidence="2" key="1">
    <citation type="submission" date="2020-02" db="EMBL/GenBank/DDBJ databases">
        <authorList>
            <person name="Meier V. D."/>
        </authorList>
    </citation>
    <scope>NUCLEOTIDE SEQUENCE</scope>
    <source>
        <strain evidence="2">AVDCRST_MAG17</strain>
    </source>
</reference>
<dbReference type="AlphaFoldDB" id="A0A6J4SIP5"/>
<evidence type="ECO:0008006" key="3">
    <source>
        <dbReference type="Google" id="ProtNLM"/>
    </source>
</evidence>
<keyword evidence="1" id="KW-1133">Transmembrane helix</keyword>
<dbReference type="EMBL" id="CADCVV010000096">
    <property type="protein sequence ID" value="CAA9500076.1"/>
    <property type="molecule type" value="Genomic_DNA"/>
</dbReference>
<accession>A0A6J4SIP5</accession>
<feature type="transmembrane region" description="Helical" evidence="1">
    <location>
        <begin position="12"/>
        <end position="30"/>
    </location>
</feature>
<organism evidence="2">
    <name type="scientific">uncultured Solirubrobacterales bacterium</name>
    <dbReference type="NCBI Taxonomy" id="768556"/>
    <lineage>
        <taxon>Bacteria</taxon>
        <taxon>Bacillati</taxon>
        <taxon>Actinomycetota</taxon>
        <taxon>Thermoleophilia</taxon>
        <taxon>Solirubrobacterales</taxon>
        <taxon>environmental samples</taxon>
    </lineage>
</organism>